<feature type="compositionally biased region" description="Basic and acidic residues" evidence="4">
    <location>
        <begin position="424"/>
        <end position="435"/>
    </location>
</feature>
<evidence type="ECO:0000313" key="5">
    <source>
        <dbReference type="EMBL" id="KAK1266286.1"/>
    </source>
</evidence>
<keyword evidence="6" id="KW-1185">Reference proteome</keyword>
<dbReference type="AlphaFoldDB" id="A0AAV9AQW7"/>
<dbReference type="Proteomes" id="UP001179952">
    <property type="component" value="Unassembled WGS sequence"/>
</dbReference>
<dbReference type="NCBIfam" id="TIGR00756">
    <property type="entry name" value="PPR"/>
    <property type="match status" value="3"/>
</dbReference>
<proteinExistence type="inferred from homology"/>
<reference evidence="5" key="2">
    <citation type="submission" date="2023-06" db="EMBL/GenBank/DDBJ databases">
        <authorList>
            <person name="Ma L."/>
            <person name="Liu K.-W."/>
            <person name="Li Z."/>
            <person name="Hsiao Y.-Y."/>
            <person name="Qi Y."/>
            <person name="Fu T."/>
            <person name="Tang G."/>
            <person name="Zhang D."/>
            <person name="Sun W.-H."/>
            <person name="Liu D.-K."/>
            <person name="Li Y."/>
            <person name="Chen G.-Z."/>
            <person name="Liu X.-D."/>
            <person name="Liao X.-Y."/>
            <person name="Jiang Y.-T."/>
            <person name="Yu X."/>
            <person name="Hao Y."/>
            <person name="Huang J."/>
            <person name="Zhao X.-W."/>
            <person name="Ke S."/>
            <person name="Chen Y.-Y."/>
            <person name="Wu W.-L."/>
            <person name="Hsu J.-L."/>
            <person name="Lin Y.-F."/>
            <person name="Huang M.-D."/>
            <person name="Li C.-Y."/>
            <person name="Huang L."/>
            <person name="Wang Z.-W."/>
            <person name="Zhao X."/>
            <person name="Zhong W.-Y."/>
            <person name="Peng D.-H."/>
            <person name="Ahmad S."/>
            <person name="Lan S."/>
            <person name="Zhang J.-S."/>
            <person name="Tsai W.-C."/>
            <person name="Van De Peer Y."/>
            <person name="Liu Z.-J."/>
        </authorList>
    </citation>
    <scope>NUCLEOTIDE SEQUENCE</scope>
    <source>
        <strain evidence="5">SCP</strain>
        <tissue evidence="5">Leaves</tissue>
    </source>
</reference>
<dbReference type="Pfam" id="PF13812">
    <property type="entry name" value="PPR_3"/>
    <property type="match status" value="1"/>
</dbReference>
<feature type="compositionally biased region" description="Acidic residues" evidence="4">
    <location>
        <begin position="436"/>
        <end position="446"/>
    </location>
</feature>
<feature type="repeat" description="PPR" evidence="3">
    <location>
        <begin position="271"/>
        <end position="305"/>
    </location>
</feature>
<sequence length="458" mass="51599">MMRNTSFTKLLKRTLHNRPPPSSDLDRLREIVLGVGSLDDLESDLNRSGIQVTPSMITRTLESCEADAQSRRLLRFFTWSAKSASPRPADEPFNLAIRAFAAKKDPIAVNILISDLRREGRAMDPETFARAAEALVRCGREGEAVALFKNLEAWVRCPRDQVTLAAIVRALCMKGHARIAEGVVWNHKDRIFIEFCVYESILYGWCVSGNVKEASKVLEQMRSLGVGPKLSSYNSFLSCVCERNVKSNPSALAPDASDIMRKMWSFGVTPSVVSFNILLSCLGRVRRVKEACRVLLSMQGMGCDPDWYSYYLVVRVLFLTGRFGRGNKLVEEVVAEGLVLEPRFFHYLIGVLIGKERVGCALDMLERMKKCCTREYYGPAYDLLIPKLCRGGDFEKGRQLWDEAVAMGVVLQCSSDVLDPSKTEVFKRTRKHEEEPVPEEPAEESMEGPRRIKKDLIV</sequence>
<name>A0AAV9AQW7_ACOGR</name>
<accession>A0AAV9AQW7</accession>
<dbReference type="EMBL" id="JAUJYN010000007">
    <property type="protein sequence ID" value="KAK1266286.1"/>
    <property type="molecule type" value="Genomic_DNA"/>
</dbReference>
<dbReference type="Gene3D" id="1.25.40.10">
    <property type="entry name" value="Tetratricopeptide repeat domain"/>
    <property type="match status" value="3"/>
</dbReference>
<dbReference type="Pfam" id="PF13041">
    <property type="entry name" value="PPR_2"/>
    <property type="match status" value="1"/>
</dbReference>
<dbReference type="InterPro" id="IPR002885">
    <property type="entry name" value="PPR_rpt"/>
</dbReference>
<comment type="similarity">
    <text evidence="1">Belongs to the PPR family. P subfamily.</text>
</comment>
<evidence type="ECO:0000256" key="3">
    <source>
        <dbReference type="PROSITE-ProRule" id="PRU00708"/>
    </source>
</evidence>
<reference evidence="5" key="1">
    <citation type="journal article" date="2023" name="Nat. Commun.">
        <title>Diploid and tetraploid genomes of Acorus and the evolution of monocots.</title>
        <authorList>
            <person name="Ma L."/>
            <person name="Liu K.W."/>
            <person name="Li Z."/>
            <person name="Hsiao Y.Y."/>
            <person name="Qi Y."/>
            <person name="Fu T."/>
            <person name="Tang G.D."/>
            <person name="Zhang D."/>
            <person name="Sun W.H."/>
            <person name="Liu D.K."/>
            <person name="Li Y."/>
            <person name="Chen G.Z."/>
            <person name="Liu X.D."/>
            <person name="Liao X.Y."/>
            <person name="Jiang Y.T."/>
            <person name="Yu X."/>
            <person name="Hao Y."/>
            <person name="Huang J."/>
            <person name="Zhao X.W."/>
            <person name="Ke S."/>
            <person name="Chen Y.Y."/>
            <person name="Wu W.L."/>
            <person name="Hsu J.L."/>
            <person name="Lin Y.F."/>
            <person name="Huang M.D."/>
            <person name="Li C.Y."/>
            <person name="Huang L."/>
            <person name="Wang Z.W."/>
            <person name="Zhao X."/>
            <person name="Zhong W.Y."/>
            <person name="Peng D.H."/>
            <person name="Ahmad S."/>
            <person name="Lan S."/>
            <person name="Zhang J.S."/>
            <person name="Tsai W.C."/>
            <person name="Van de Peer Y."/>
            <person name="Liu Z.J."/>
        </authorList>
    </citation>
    <scope>NUCLEOTIDE SEQUENCE</scope>
    <source>
        <strain evidence="5">SCP</strain>
    </source>
</reference>
<gene>
    <name evidence="5" type="ORF">QJS04_geneDACA000526</name>
</gene>
<feature type="region of interest" description="Disordered" evidence="4">
    <location>
        <begin position="424"/>
        <end position="458"/>
    </location>
</feature>
<protein>
    <submittedName>
        <fullName evidence="5">Pentatricopeptide repeat-containing protein</fullName>
    </submittedName>
</protein>
<feature type="region of interest" description="Disordered" evidence="4">
    <location>
        <begin position="1"/>
        <end position="23"/>
    </location>
</feature>
<evidence type="ECO:0000256" key="4">
    <source>
        <dbReference type="SAM" id="MobiDB-lite"/>
    </source>
</evidence>
<evidence type="ECO:0000256" key="2">
    <source>
        <dbReference type="ARBA" id="ARBA00022737"/>
    </source>
</evidence>
<organism evidence="5 6">
    <name type="scientific">Acorus gramineus</name>
    <name type="common">Dwarf sweet flag</name>
    <dbReference type="NCBI Taxonomy" id="55184"/>
    <lineage>
        <taxon>Eukaryota</taxon>
        <taxon>Viridiplantae</taxon>
        <taxon>Streptophyta</taxon>
        <taxon>Embryophyta</taxon>
        <taxon>Tracheophyta</taxon>
        <taxon>Spermatophyta</taxon>
        <taxon>Magnoliopsida</taxon>
        <taxon>Liliopsida</taxon>
        <taxon>Acoraceae</taxon>
        <taxon>Acorus</taxon>
    </lineage>
</organism>
<feature type="compositionally biased region" description="Basic and acidic residues" evidence="4">
    <location>
        <begin position="447"/>
        <end position="458"/>
    </location>
</feature>
<evidence type="ECO:0000313" key="6">
    <source>
        <dbReference type="Proteomes" id="UP001179952"/>
    </source>
</evidence>
<dbReference type="InterPro" id="IPR011990">
    <property type="entry name" value="TPR-like_helical_dom_sf"/>
</dbReference>
<comment type="caution">
    <text evidence="5">The sequence shown here is derived from an EMBL/GenBank/DDBJ whole genome shotgun (WGS) entry which is preliminary data.</text>
</comment>
<keyword evidence="2" id="KW-0677">Repeat</keyword>
<dbReference type="PROSITE" id="PS51375">
    <property type="entry name" value="PPR"/>
    <property type="match status" value="2"/>
</dbReference>
<dbReference type="PANTHER" id="PTHR47941">
    <property type="entry name" value="PENTATRICOPEPTIDE REPEAT-CONTAINING PROTEIN 3, MITOCHONDRIAL"/>
    <property type="match status" value="1"/>
</dbReference>
<feature type="repeat" description="PPR" evidence="3">
    <location>
        <begin position="194"/>
        <end position="228"/>
    </location>
</feature>
<evidence type="ECO:0000256" key="1">
    <source>
        <dbReference type="ARBA" id="ARBA00007626"/>
    </source>
</evidence>